<feature type="domain" description="FLYWCH-type" evidence="4">
    <location>
        <begin position="2"/>
        <end position="49"/>
    </location>
</feature>
<feature type="domain" description="FLYWCH-type" evidence="4">
    <location>
        <begin position="194"/>
        <end position="249"/>
    </location>
</feature>
<keyword evidence="2" id="KW-0863">Zinc-finger</keyword>
<dbReference type="OrthoDB" id="7239638at2759"/>
<evidence type="ECO:0000313" key="5">
    <source>
        <dbReference type="EMBL" id="CAG9579955.1"/>
    </source>
</evidence>
<dbReference type="EMBL" id="CAKASE010000079">
    <property type="protein sequence ID" value="CAG9579955.1"/>
    <property type="molecule type" value="Genomic_DNA"/>
</dbReference>
<name>A0A8J2R4Q1_9NEOP</name>
<feature type="domain" description="FLYWCH-type" evidence="4">
    <location>
        <begin position="293"/>
        <end position="348"/>
    </location>
</feature>
<feature type="domain" description="FLYWCH-type" evidence="4">
    <location>
        <begin position="102"/>
        <end position="162"/>
    </location>
</feature>
<dbReference type="InterPro" id="IPR040312">
    <property type="entry name" value="FWCH1/FWCH2"/>
</dbReference>
<evidence type="ECO:0000256" key="3">
    <source>
        <dbReference type="ARBA" id="ARBA00022833"/>
    </source>
</evidence>
<dbReference type="GO" id="GO:0008270">
    <property type="term" value="F:zinc ion binding"/>
    <property type="evidence" value="ECO:0007669"/>
    <property type="project" value="UniProtKB-KW"/>
</dbReference>
<evidence type="ECO:0000259" key="4">
    <source>
        <dbReference type="Pfam" id="PF04500"/>
    </source>
</evidence>
<dbReference type="Pfam" id="PF04500">
    <property type="entry name" value="FLYWCH"/>
    <property type="match status" value="4"/>
</dbReference>
<protein>
    <submittedName>
        <fullName evidence="5">(African queen) hypothetical protein</fullName>
    </submittedName>
</protein>
<dbReference type="InterPro" id="IPR007588">
    <property type="entry name" value="Znf_FLYWCH"/>
</dbReference>
<dbReference type="Gene3D" id="2.20.25.240">
    <property type="match status" value="4"/>
</dbReference>
<sequence>MMVNTFPFCEESKLRDKVIWRCTSKKTNCKARIHMLGTNVVAVKGMHNHPPLIDCEEIGQFTFSGKQQKAKIITGGYEFEKEREFPNGRTRWRCSHHAKAFFLPSRAGKSVLIFQSNKFWVNNQYRDKLNWACRDKDTKGCLCRVQTTMNGRFIRIKGGHNHEPNFTPFNFDASTTEKPVNEWHTPLKIEWSVSRFGNPVLVVTGARYRRVGRIIYGRGMWKCIKSDHGCRSYAITQNNRLVMVGYPHTYHNTKLVLTSRVLVAGTGLPADAPPTLGLPFPFPCFPGQFRYCLSKRGKPAIEVGAHRFCFNGRAASGKVWWRCSRNPRCRAAVHTFGLRVVQMNSAHTCGVRATPLRPMF</sequence>
<dbReference type="Proteomes" id="UP000789524">
    <property type="component" value="Unassembled WGS sequence"/>
</dbReference>
<dbReference type="PANTHER" id="PTHR31665">
    <property type="entry name" value="FLYWCH FAMILY MEMBER 2-RELATED"/>
    <property type="match status" value="1"/>
</dbReference>
<evidence type="ECO:0000256" key="2">
    <source>
        <dbReference type="ARBA" id="ARBA00022771"/>
    </source>
</evidence>
<dbReference type="PANTHER" id="PTHR31665:SF0">
    <property type="entry name" value="FLYWCH FAMILY MEMBER 2"/>
    <property type="match status" value="1"/>
</dbReference>
<keyword evidence="3" id="KW-0862">Zinc</keyword>
<keyword evidence="6" id="KW-1185">Reference proteome</keyword>
<evidence type="ECO:0000256" key="1">
    <source>
        <dbReference type="ARBA" id="ARBA00022723"/>
    </source>
</evidence>
<proteinExistence type="predicted"/>
<accession>A0A8J2R4Q1</accession>
<dbReference type="AlphaFoldDB" id="A0A8J2R4Q1"/>
<organism evidence="5 6">
    <name type="scientific">Danaus chrysippus</name>
    <name type="common">African queen</name>
    <dbReference type="NCBI Taxonomy" id="151541"/>
    <lineage>
        <taxon>Eukaryota</taxon>
        <taxon>Metazoa</taxon>
        <taxon>Ecdysozoa</taxon>
        <taxon>Arthropoda</taxon>
        <taxon>Hexapoda</taxon>
        <taxon>Insecta</taxon>
        <taxon>Pterygota</taxon>
        <taxon>Neoptera</taxon>
        <taxon>Endopterygota</taxon>
        <taxon>Lepidoptera</taxon>
        <taxon>Glossata</taxon>
        <taxon>Ditrysia</taxon>
        <taxon>Papilionoidea</taxon>
        <taxon>Nymphalidae</taxon>
        <taxon>Danainae</taxon>
        <taxon>Danaini</taxon>
        <taxon>Danaina</taxon>
        <taxon>Danaus</taxon>
        <taxon>Anosia</taxon>
    </lineage>
</organism>
<reference evidence="5" key="1">
    <citation type="submission" date="2021-09" db="EMBL/GenBank/DDBJ databases">
        <authorList>
            <person name="Martin H S."/>
        </authorList>
    </citation>
    <scope>NUCLEOTIDE SEQUENCE</scope>
</reference>
<evidence type="ECO:0000313" key="6">
    <source>
        <dbReference type="Proteomes" id="UP000789524"/>
    </source>
</evidence>
<comment type="caution">
    <text evidence="5">The sequence shown here is derived from an EMBL/GenBank/DDBJ whole genome shotgun (WGS) entry which is preliminary data.</text>
</comment>
<keyword evidence="1" id="KW-0479">Metal-binding</keyword>
<gene>
    <name evidence="5" type="ORF">DCHRY22_LOCUS13465</name>
</gene>